<evidence type="ECO:0000313" key="2">
    <source>
        <dbReference type="EMBL" id="KKM85187.1"/>
    </source>
</evidence>
<dbReference type="EMBL" id="LAZR01007450">
    <property type="protein sequence ID" value="KKM85187.1"/>
    <property type="molecule type" value="Genomic_DNA"/>
</dbReference>
<feature type="compositionally biased region" description="Basic and acidic residues" evidence="1">
    <location>
        <begin position="263"/>
        <end position="273"/>
    </location>
</feature>
<proteinExistence type="predicted"/>
<evidence type="ECO:0000256" key="1">
    <source>
        <dbReference type="SAM" id="MobiDB-lite"/>
    </source>
</evidence>
<dbReference type="SUPFAM" id="SSF53448">
    <property type="entry name" value="Nucleotide-diphospho-sugar transferases"/>
    <property type="match status" value="1"/>
</dbReference>
<gene>
    <name evidence="2" type="ORF">LCGC14_1291580</name>
</gene>
<sequence>MQPSVYIGSAVWRDVVALHVQSLIPLLLDNEHYIYKPQVGDALVERSRAMSASYFLRETDGEVHLSLDSDIVEFTKDAIDQMCEQTRKYDIVAAAYICRATARTFPASFLEEGTRVEFGFDSTPVPVKWAATGCMAVHRRVFEKMAETMPLLHESDGPRAFYPFYQSMIWDEPEINEKILLSEDFAFCQRARDLGFGVYINPSIRLGHMGAYVHRIEDMAQKMLKPQPMAITRMGRHYKVEYSGETESDADLGRLSMEMSKKKDEELFKPSRAERRRNKRKALTTI</sequence>
<protein>
    <recommendedName>
        <fullName evidence="3">Glycosyltransferase 2-like domain-containing protein</fullName>
    </recommendedName>
</protein>
<accession>A0A0F9NV65</accession>
<organism evidence="2">
    <name type="scientific">marine sediment metagenome</name>
    <dbReference type="NCBI Taxonomy" id="412755"/>
    <lineage>
        <taxon>unclassified sequences</taxon>
        <taxon>metagenomes</taxon>
        <taxon>ecological metagenomes</taxon>
    </lineage>
</organism>
<dbReference type="Gene3D" id="3.90.550.10">
    <property type="entry name" value="Spore Coat Polysaccharide Biosynthesis Protein SpsA, Chain A"/>
    <property type="match status" value="1"/>
</dbReference>
<dbReference type="InterPro" id="IPR029044">
    <property type="entry name" value="Nucleotide-diphossugar_trans"/>
</dbReference>
<feature type="region of interest" description="Disordered" evidence="1">
    <location>
        <begin position="263"/>
        <end position="286"/>
    </location>
</feature>
<name>A0A0F9NV65_9ZZZZ</name>
<reference evidence="2" key="1">
    <citation type="journal article" date="2015" name="Nature">
        <title>Complex archaea that bridge the gap between prokaryotes and eukaryotes.</title>
        <authorList>
            <person name="Spang A."/>
            <person name="Saw J.H."/>
            <person name="Jorgensen S.L."/>
            <person name="Zaremba-Niedzwiedzka K."/>
            <person name="Martijn J."/>
            <person name="Lind A.E."/>
            <person name="van Eijk R."/>
            <person name="Schleper C."/>
            <person name="Guy L."/>
            <person name="Ettema T.J."/>
        </authorList>
    </citation>
    <scope>NUCLEOTIDE SEQUENCE</scope>
</reference>
<dbReference type="AlphaFoldDB" id="A0A0F9NV65"/>
<feature type="compositionally biased region" description="Basic residues" evidence="1">
    <location>
        <begin position="274"/>
        <end position="286"/>
    </location>
</feature>
<evidence type="ECO:0008006" key="3">
    <source>
        <dbReference type="Google" id="ProtNLM"/>
    </source>
</evidence>
<comment type="caution">
    <text evidence="2">The sequence shown here is derived from an EMBL/GenBank/DDBJ whole genome shotgun (WGS) entry which is preliminary data.</text>
</comment>